<dbReference type="GO" id="GO:0000976">
    <property type="term" value="F:transcription cis-regulatory region binding"/>
    <property type="evidence" value="ECO:0007669"/>
    <property type="project" value="TreeGrafter"/>
</dbReference>
<keyword evidence="7" id="KW-1185">Reference proteome</keyword>
<evidence type="ECO:0000256" key="3">
    <source>
        <dbReference type="ARBA" id="ARBA00023125"/>
    </source>
</evidence>
<dbReference type="InterPro" id="IPR036390">
    <property type="entry name" value="WH_DNA-bd_sf"/>
</dbReference>
<dbReference type="SUPFAM" id="SSF46785">
    <property type="entry name" value="Winged helix' DNA-binding domain"/>
    <property type="match status" value="1"/>
</dbReference>
<dbReference type="InterPro" id="IPR005119">
    <property type="entry name" value="LysR_subst-bd"/>
</dbReference>
<keyword evidence="2" id="KW-0805">Transcription regulation</keyword>
<dbReference type="PROSITE" id="PS50931">
    <property type="entry name" value="HTH_LYSR"/>
    <property type="match status" value="1"/>
</dbReference>
<accession>A0A4S3B4S1</accession>
<evidence type="ECO:0000313" key="7">
    <source>
        <dbReference type="Proteomes" id="UP000310506"/>
    </source>
</evidence>
<dbReference type="AlphaFoldDB" id="A0A4S3B4S1"/>
<dbReference type="Gene3D" id="1.10.10.10">
    <property type="entry name" value="Winged helix-like DNA-binding domain superfamily/Winged helix DNA-binding domain"/>
    <property type="match status" value="1"/>
</dbReference>
<reference evidence="6 7" key="1">
    <citation type="submission" date="2019-01" db="EMBL/GenBank/DDBJ databases">
        <title>Vagococcus silagei sp. nov. isolated from brewer's grain.</title>
        <authorList>
            <person name="Guu J.-R."/>
        </authorList>
    </citation>
    <scope>NUCLEOTIDE SEQUENCE [LARGE SCALE GENOMIC DNA]</scope>
    <source>
        <strain evidence="6 7">2B-2</strain>
    </source>
</reference>
<dbReference type="FunFam" id="1.10.10.10:FF:000001">
    <property type="entry name" value="LysR family transcriptional regulator"/>
    <property type="match status" value="1"/>
</dbReference>
<dbReference type="EMBL" id="SDGV01000024">
    <property type="protein sequence ID" value="THB60416.1"/>
    <property type="molecule type" value="Genomic_DNA"/>
</dbReference>
<dbReference type="InterPro" id="IPR000847">
    <property type="entry name" value="LysR_HTH_N"/>
</dbReference>
<dbReference type="InterPro" id="IPR036388">
    <property type="entry name" value="WH-like_DNA-bd_sf"/>
</dbReference>
<evidence type="ECO:0000256" key="4">
    <source>
        <dbReference type="ARBA" id="ARBA00023163"/>
    </source>
</evidence>
<keyword evidence="4" id="KW-0804">Transcription</keyword>
<organism evidence="6 7">
    <name type="scientific">Vagococcus silagei</name>
    <dbReference type="NCBI Taxonomy" id="2508885"/>
    <lineage>
        <taxon>Bacteria</taxon>
        <taxon>Bacillati</taxon>
        <taxon>Bacillota</taxon>
        <taxon>Bacilli</taxon>
        <taxon>Lactobacillales</taxon>
        <taxon>Enterococcaceae</taxon>
        <taxon>Vagococcus</taxon>
    </lineage>
</organism>
<dbReference type="PANTHER" id="PTHR30126">
    <property type="entry name" value="HTH-TYPE TRANSCRIPTIONAL REGULATOR"/>
    <property type="match status" value="1"/>
</dbReference>
<protein>
    <submittedName>
        <fullName evidence="6">LysR family transcriptional regulator</fullName>
    </submittedName>
</protein>
<evidence type="ECO:0000313" key="6">
    <source>
        <dbReference type="EMBL" id="THB60416.1"/>
    </source>
</evidence>
<dbReference type="SUPFAM" id="SSF53850">
    <property type="entry name" value="Periplasmic binding protein-like II"/>
    <property type="match status" value="1"/>
</dbReference>
<evidence type="ECO:0000256" key="1">
    <source>
        <dbReference type="ARBA" id="ARBA00009437"/>
    </source>
</evidence>
<keyword evidence="3" id="KW-0238">DNA-binding</keyword>
<name>A0A4S3B4S1_9ENTE</name>
<dbReference type="PANTHER" id="PTHR30126:SF40">
    <property type="entry name" value="HTH-TYPE TRANSCRIPTIONAL REGULATOR GLTR"/>
    <property type="match status" value="1"/>
</dbReference>
<evidence type="ECO:0000259" key="5">
    <source>
        <dbReference type="PROSITE" id="PS50931"/>
    </source>
</evidence>
<comment type="similarity">
    <text evidence="1">Belongs to the LysR transcriptional regulatory family.</text>
</comment>
<dbReference type="Pfam" id="PF00126">
    <property type="entry name" value="HTH_1"/>
    <property type="match status" value="1"/>
</dbReference>
<dbReference type="Proteomes" id="UP000310506">
    <property type="component" value="Unassembled WGS sequence"/>
</dbReference>
<evidence type="ECO:0000256" key="2">
    <source>
        <dbReference type="ARBA" id="ARBA00023015"/>
    </source>
</evidence>
<proteinExistence type="inferred from homology"/>
<dbReference type="Gene3D" id="3.40.190.290">
    <property type="match status" value="1"/>
</dbReference>
<dbReference type="CDD" id="cd05466">
    <property type="entry name" value="PBP2_LTTR_substrate"/>
    <property type="match status" value="1"/>
</dbReference>
<gene>
    <name evidence="6" type="ORF">ESZ54_10630</name>
</gene>
<dbReference type="GO" id="GO:0003700">
    <property type="term" value="F:DNA-binding transcription factor activity"/>
    <property type="evidence" value="ECO:0007669"/>
    <property type="project" value="InterPro"/>
</dbReference>
<dbReference type="Pfam" id="PF03466">
    <property type="entry name" value="LysR_substrate"/>
    <property type="match status" value="1"/>
</dbReference>
<comment type="caution">
    <text evidence="6">The sequence shown here is derived from an EMBL/GenBank/DDBJ whole genome shotgun (WGS) entry which is preliminary data.</text>
</comment>
<feature type="domain" description="HTH lysR-type" evidence="5">
    <location>
        <begin position="27"/>
        <end position="84"/>
    </location>
</feature>
<sequence length="324" mass="37078">MDLRLKKFNIFIECINIFNKGVKWYQMELNQIKTFIKVAQLLSFSNAAEELGYSQSAVTIHIQLLEKELGVSLFDRIGRKVHLSESGHVFLNDALMIVNSVEQAKLKIKEPESPSGTLRIGTVESLSTVILPPILLELHQRYPKIKTIISNGTTPQLEKQLKNHEIDLLLTLDYPIYGQEWIKLFEKEEESIFIGSKSWISQLSEEPTLSEIISKPFILTQGGASYRKELELLLASQNLTIIPQLEISNPETILNLLDRGFGFSFLPKFLVTISQNMEGIDWIDYEVPASTIKVQLIKHQNKQMTVAMQTFYDLFIASYEKEIE</sequence>
<dbReference type="OrthoDB" id="9785745at2"/>
<dbReference type="PRINTS" id="PR00039">
    <property type="entry name" value="HTHLYSR"/>
</dbReference>